<evidence type="ECO:0000313" key="3">
    <source>
        <dbReference type="Proteomes" id="UP000824261"/>
    </source>
</evidence>
<reference evidence="2" key="2">
    <citation type="journal article" date="2021" name="PeerJ">
        <title>Extensive microbial diversity within the chicken gut microbiome revealed by metagenomics and culture.</title>
        <authorList>
            <person name="Gilroy R."/>
            <person name="Ravi A."/>
            <person name="Getino M."/>
            <person name="Pursley I."/>
            <person name="Horton D.L."/>
            <person name="Alikhan N.F."/>
            <person name="Baker D."/>
            <person name="Gharbi K."/>
            <person name="Hall N."/>
            <person name="Watson M."/>
            <person name="Adriaenssens E.M."/>
            <person name="Foster-Nyarko E."/>
            <person name="Jarju S."/>
            <person name="Secka A."/>
            <person name="Antonio M."/>
            <person name="Oren A."/>
            <person name="Chaudhuri R.R."/>
            <person name="La Ragione R."/>
            <person name="Hildebrand F."/>
            <person name="Pallen M.J."/>
        </authorList>
    </citation>
    <scope>NUCLEOTIDE SEQUENCE</scope>
    <source>
        <strain evidence="2">ChiGjej1B1-2707</strain>
    </source>
</reference>
<feature type="transmembrane region" description="Helical" evidence="1">
    <location>
        <begin position="67"/>
        <end position="91"/>
    </location>
</feature>
<name>A0A9D1D2P5_9ACTN</name>
<reference evidence="2" key="1">
    <citation type="submission" date="2020-10" db="EMBL/GenBank/DDBJ databases">
        <authorList>
            <person name="Gilroy R."/>
        </authorList>
    </citation>
    <scope>NUCLEOTIDE SEQUENCE</scope>
    <source>
        <strain evidence="2">ChiGjej1B1-2707</strain>
    </source>
</reference>
<dbReference type="Proteomes" id="UP000824261">
    <property type="component" value="Unassembled WGS sequence"/>
</dbReference>
<keyword evidence="1" id="KW-0472">Membrane</keyword>
<protein>
    <submittedName>
        <fullName evidence="2">Uncharacterized protein</fullName>
    </submittedName>
</protein>
<evidence type="ECO:0000256" key="1">
    <source>
        <dbReference type="SAM" id="Phobius"/>
    </source>
</evidence>
<dbReference type="EMBL" id="DVGB01000030">
    <property type="protein sequence ID" value="HIR01098.1"/>
    <property type="molecule type" value="Genomic_DNA"/>
</dbReference>
<accession>A0A9D1D2P5</accession>
<keyword evidence="1" id="KW-1133">Transmembrane helix</keyword>
<organism evidence="2 3">
    <name type="scientific">Candidatus Aveggerthella stercoripullorum</name>
    <dbReference type="NCBI Taxonomy" id="2840688"/>
    <lineage>
        <taxon>Bacteria</taxon>
        <taxon>Bacillati</taxon>
        <taxon>Actinomycetota</taxon>
        <taxon>Coriobacteriia</taxon>
        <taxon>Eggerthellales</taxon>
        <taxon>Eggerthellaceae</taxon>
        <taxon>Eggerthellaceae incertae sedis</taxon>
        <taxon>Candidatus Aveggerthella</taxon>
    </lineage>
</organism>
<sequence length="155" mass="16636">MSSKQHKGSGKQKLVSVSVRDLQALLVVSVATLAAAILMLVLTGAALQSIDTGAGLSWLRLFTPVGSIMDLLLVLFGAILLLALGILGYFVSKVPSRIVPFFWLSMLTIAFEGADFFGRLALGVSWLNIVGFVLALGCFVCALRLRKQLIIRSDQ</sequence>
<comment type="caution">
    <text evidence="2">The sequence shown here is derived from an EMBL/GenBank/DDBJ whole genome shotgun (WGS) entry which is preliminary data.</text>
</comment>
<gene>
    <name evidence="2" type="ORF">IAA69_02370</name>
</gene>
<feature type="transmembrane region" description="Helical" evidence="1">
    <location>
        <begin position="124"/>
        <end position="145"/>
    </location>
</feature>
<dbReference type="AlphaFoldDB" id="A0A9D1D2P5"/>
<keyword evidence="1" id="KW-0812">Transmembrane</keyword>
<feature type="transmembrane region" description="Helical" evidence="1">
    <location>
        <begin position="21"/>
        <end position="47"/>
    </location>
</feature>
<proteinExistence type="predicted"/>
<feature type="transmembrane region" description="Helical" evidence="1">
    <location>
        <begin position="98"/>
        <end position="118"/>
    </location>
</feature>
<evidence type="ECO:0000313" key="2">
    <source>
        <dbReference type="EMBL" id="HIR01098.1"/>
    </source>
</evidence>